<dbReference type="EnsemblMetazoa" id="XM_012199228.1">
    <property type="protein sequence ID" value="XP_012054618.1"/>
    <property type="gene ID" value="LOC105617672"/>
</dbReference>
<organism evidence="2 3">
    <name type="scientific">Atta cephalotes</name>
    <name type="common">Leafcutter ant</name>
    <dbReference type="NCBI Taxonomy" id="12957"/>
    <lineage>
        <taxon>Eukaryota</taxon>
        <taxon>Metazoa</taxon>
        <taxon>Ecdysozoa</taxon>
        <taxon>Arthropoda</taxon>
        <taxon>Hexapoda</taxon>
        <taxon>Insecta</taxon>
        <taxon>Pterygota</taxon>
        <taxon>Neoptera</taxon>
        <taxon>Endopterygota</taxon>
        <taxon>Hymenoptera</taxon>
        <taxon>Apocrita</taxon>
        <taxon>Aculeata</taxon>
        <taxon>Formicoidea</taxon>
        <taxon>Formicidae</taxon>
        <taxon>Myrmicinae</taxon>
        <taxon>Atta</taxon>
    </lineage>
</organism>
<keyword evidence="3" id="KW-1185">Reference proteome</keyword>
<keyword evidence="1" id="KW-1133">Transmembrane helix</keyword>
<gene>
    <name evidence="2" type="primary">105617672</name>
</gene>
<proteinExistence type="predicted"/>
<reference evidence="3" key="1">
    <citation type="journal article" date="2011" name="PLoS Genet.">
        <title>The genome sequence of the leaf-cutter ant Atta cephalotes reveals insights into its obligate symbiotic lifestyle.</title>
        <authorList>
            <person name="Suen G."/>
            <person name="Teiling C."/>
            <person name="Li L."/>
            <person name="Holt C."/>
            <person name="Abouheif E."/>
            <person name="Bornberg-Bauer E."/>
            <person name="Bouffard P."/>
            <person name="Caldera E.J."/>
            <person name="Cash E."/>
            <person name="Cavanaugh A."/>
            <person name="Denas O."/>
            <person name="Elhaik E."/>
            <person name="Fave M.J."/>
            <person name="Gadau J."/>
            <person name="Gibson J.D."/>
            <person name="Graur D."/>
            <person name="Grubbs K.J."/>
            <person name="Hagen D.E."/>
            <person name="Harkins T.T."/>
            <person name="Helmkampf M."/>
            <person name="Hu H."/>
            <person name="Johnson B.R."/>
            <person name="Kim J."/>
            <person name="Marsh S.E."/>
            <person name="Moeller J.A."/>
            <person name="Munoz-Torres M.C."/>
            <person name="Murphy M.C."/>
            <person name="Naughton M.C."/>
            <person name="Nigam S."/>
            <person name="Overson R."/>
            <person name="Rajakumar R."/>
            <person name="Reese J.T."/>
            <person name="Scott J.J."/>
            <person name="Smith C.R."/>
            <person name="Tao S."/>
            <person name="Tsutsui N.D."/>
            <person name="Viljakainen L."/>
            <person name="Wissler L."/>
            <person name="Yandell M.D."/>
            <person name="Zimmer F."/>
            <person name="Taylor J."/>
            <person name="Slater S.C."/>
            <person name="Clifton S.W."/>
            <person name="Warren W.C."/>
            <person name="Elsik C.G."/>
            <person name="Smith C.D."/>
            <person name="Weinstock G.M."/>
            <person name="Gerardo N.M."/>
            <person name="Currie C.R."/>
        </authorList>
    </citation>
    <scope>NUCLEOTIDE SEQUENCE [LARGE SCALE GENOMIC DNA]</scope>
</reference>
<dbReference type="KEGG" id="acep:105617672"/>
<dbReference type="InParanoid" id="A0A158NAR0"/>
<accession>A0A158NAR0</accession>
<evidence type="ECO:0000256" key="1">
    <source>
        <dbReference type="SAM" id="Phobius"/>
    </source>
</evidence>
<dbReference type="Proteomes" id="UP000005205">
    <property type="component" value="Unassembled WGS sequence"/>
</dbReference>
<keyword evidence="1" id="KW-0472">Membrane</keyword>
<sequence>MILIAKPELKILDKNKLHISRRPGCITWLLLGLSAVIFIGIFSRLTNNVYLLIILLLGEIMFGLDSFGEWEDLILYKDENKAVVKKSVWSDKLCSGSSGQLSFMKLTDIRHIGVSTKMSLFILHKNGKMITLSMKGLSRKEIQDLRKEINHFLNMSRLKYLDHSLVDPSNRLLLPSGSEEYLQNLPRTCLSVFNEFTVSDNVLGSTLDRTCYQVQENFSSPSLMHGTQLNSYQLANLRKSSYTGNSTRFNYVKCIRNICTIPSPRNLYKFHKKCN</sequence>
<keyword evidence="1" id="KW-0812">Transmembrane</keyword>
<dbReference type="EMBL" id="ADTU01009963">
    <property type="status" value="NOT_ANNOTATED_CDS"/>
    <property type="molecule type" value="Genomic_DNA"/>
</dbReference>
<evidence type="ECO:0000313" key="3">
    <source>
        <dbReference type="Proteomes" id="UP000005205"/>
    </source>
</evidence>
<evidence type="ECO:0008006" key="4">
    <source>
        <dbReference type="Google" id="ProtNLM"/>
    </source>
</evidence>
<name>A0A158NAR0_ATTCE</name>
<dbReference type="AlphaFoldDB" id="A0A158NAR0"/>
<dbReference type="OrthoDB" id="7655541at2759"/>
<reference evidence="2" key="2">
    <citation type="submission" date="2016-04" db="UniProtKB">
        <authorList>
            <consortium name="EnsemblMetazoa"/>
        </authorList>
    </citation>
    <scope>IDENTIFICATION</scope>
</reference>
<evidence type="ECO:0000313" key="2">
    <source>
        <dbReference type="EnsemblMetazoa" id="XP_012054618.1"/>
    </source>
</evidence>
<feature type="transmembrane region" description="Helical" evidence="1">
    <location>
        <begin position="25"/>
        <end position="43"/>
    </location>
</feature>
<protein>
    <recommendedName>
        <fullName evidence="4">Essential for reactive oxygen species protein</fullName>
    </recommendedName>
</protein>